<comment type="caution">
    <text evidence="4">The sequence shown here is derived from an EMBL/GenBank/DDBJ whole genome shotgun (WGS) entry which is preliminary data.</text>
</comment>
<name>A0A2S5KQR7_9PROT</name>
<feature type="compositionally biased region" description="Basic and acidic residues" evidence="1">
    <location>
        <begin position="206"/>
        <end position="215"/>
    </location>
</feature>
<evidence type="ECO:0000259" key="3">
    <source>
        <dbReference type="Pfam" id="PF10881"/>
    </source>
</evidence>
<dbReference type="AlphaFoldDB" id="A0A2S5KQR7"/>
<dbReference type="EMBL" id="PRLP01000035">
    <property type="protein sequence ID" value="PPC77194.1"/>
    <property type="molecule type" value="Genomic_DNA"/>
</dbReference>
<organism evidence="4 5">
    <name type="scientific">Proteobacteria bacterium 228</name>
    <dbReference type="NCBI Taxonomy" id="2083153"/>
    <lineage>
        <taxon>Bacteria</taxon>
        <taxon>Pseudomonadati</taxon>
        <taxon>Pseudomonadota</taxon>
    </lineage>
</organism>
<keyword evidence="2" id="KW-0472">Membrane</keyword>
<sequence>MKLTDLTSIPVPMIAVAIAALIVIALLWRLLTRRHRHAPQALALNTHPLDAEHLFMLQALQQAVPDTLLVLADIPVGRVVEADQRSAVQRHTASDMESTLFDFLLIEKDSGKVRAAVEYQDQDSNPAQLSWLEELCHLVDLPLLTLIKGVNDSPRGLKDKLNEVLQRQRFQLKPDDVPQDDVLASLAQLERKKPDNDPLAGLSASRETEPAPVPERRAAMPQQPVRVAATPVAPREPTFSEARHFAPVPASRFKTPPPDDIEWDERNTNPEVPILEQMAEPPVPQATQIPRHRLPLDELQLNPLAPASMADTTTRMTTTRMDVPVAPAPTRPLQQPVSPRANAPRRSTNAINDLIDDDDPPISL</sequence>
<feature type="domain" description="DUF2726" evidence="3">
    <location>
        <begin position="56"/>
        <end position="160"/>
    </location>
</feature>
<feature type="region of interest" description="Disordered" evidence="1">
    <location>
        <begin position="322"/>
        <end position="364"/>
    </location>
</feature>
<dbReference type="Proteomes" id="UP000238196">
    <property type="component" value="Unassembled WGS sequence"/>
</dbReference>
<proteinExistence type="predicted"/>
<feature type="transmembrane region" description="Helical" evidence="2">
    <location>
        <begin position="12"/>
        <end position="31"/>
    </location>
</feature>
<reference evidence="4 5" key="1">
    <citation type="submission" date="2018-02" db="EMBL/GenBank/DDBJ databases">
        <title>novel marine gammaproteobacteria from coastal saline agro ecosystem.</title>
        <authorList>
            <person name="Krishnan R."/>
            <person name="Ramesh Kumar N."/>
        </authorList>
    </citation>
    <scope>NUCLEOTIDE SEQUENCE [LARGE SCALE GENOMIC DNA]</scope>
    <source>
        <strain evidence="4 5">228</strain>
    </source>
</reference>
<feature type="compositionally biased region" description="Acidic residues" evidence="1">
    <location>
        <begin position="354"/>
        <end position="364"/>
    </location>
</feature>
<gene>
    <name evidence="4" type="ORF">C4K68_12355</name>
</gene>
<dbReference type="Pfam" id="PF10881">
    <property type="entry name" value="DUF2726"/>
    <property type="match status" value="1"/>
</dbReference>
<protein>
    <recommendedName>
        <fullName evidence="3">DUF2726 domain-containing protein</fullName>
    </recommendedName>
</protein>
<keyword evidence="2" id="KW-0812">Transmembrane</keyword>
<evidence type="ECO:0000256" key="1">
    <source>
        <dbReference type="SAM" id="MobiDB-lite"/>
    </source>
</evidence>
<evidence type="ECO:0000256" key="2">
    <source>
        <dbReference type="SAM" id="Phobius"/>
    </source>
</evidence>
<feature type="region of interest" description="Disordered" evidence="1">
    <location>
        <begin position="189"/>
        <end position="215"/>
    </location>
</feature>
<evidence type="ECO:0000313" key="4">
    <source>
        <dbReference type="EMBL" id="PPC77194.1"/>
    </source>
</evidence>
<dbReference type="InterPro" id="IPR024402">
    <property type="entry name" value="DUF2726"/>
</dbReference>
<accession>A0A2S5KQR7</accession>
<evidence type="ECO:0000313" key="5">
    <source>
        <dbReference type="Proteomes" id="UP000238196"/>
    </source>
</evidence>
<keyword evidence="2" id="KW-1133">Transmembrane helix</keyword>